<accession>A0A9N9NKE4</accession>
<proteinExistence type="predicted"/>
<organism evidence="1 2">
    <name type="scientific">Cetraspora pellucida</name>
    <dbReference type="NCBI Taxonomy" id="1433469"/>
    <lineage>
        <taxon>Eukaryota</taxon>
        <taxon>Fungi</taxon>
        <taxon>Fungi incertae sedis</taxon>
        <taxon>Mucoromycota</taxon>
        <taxon>Glomeromycotina</taxon>
        <taxon>Glomeromycetes</taxon>
        <taxon>Diversisporales</taxon>
        <taxon>Gigasporaceae</taxon>
        <taxon>Cetraspora</taxon>
    </lineage>
</organism>
<evidence type="ECO:0000313" key="1">
    <source>
        <dbReference type="EMBL" id="CAG8746141.1"/>
    </source>
</evidence>
<feature type="non-terminal residue" evidence="1">
    <location>
        <position position="1"/>
    </location>
</feature>
<reference evidence="1" key="1">
    <citation type="submission" date="2021-06" db="EMBL/GenBank/DDBJ databases">
        <authorList>
            <person name="Kallberg Y."/>
            <person name="Tangrot J."/>
            <person name="Rosling A."/>
        </authorList>
    </citation>
    <scope>NUCLEOTIDE SEQUENCE</scope>
    <source>
        <strain evidence="1">FL966</strain>
    </source>
</reference>
<dbReference type="Proteomes" id="UP000789759">
    <property type="component" value="Unassembled WGS sequence"/>
</dbReference>
<sequence>KKNLATLDYNKKAIKLEPKSDDKNIILDYSTSDIKSNKEKIFNNIGNYNKRFS</sequence>
<dbReference type="AlphaFoldDB" id="A0A9N9NKE4"/>
<name>A0A9N9NKE4_9GLOM</name>
<comment type="caution">
    <text evidence="1">The sequence shown here is derived from an EMBL/GenBank/DDBJ whole genome shotgun (WGS) entry which is preliminary data.</text>
</comment>
<dbReference type="EMBL" id="CAJVQA010016984">
    <property type="protein sequence ID" value="CAG8746141.1"/>
    <property type="molecule type" value="Genomic_DNA"/>
</dbReference>
<keyword evidence="2" id="KW-1185">Reference proteome</keyword>
<protein>
    <submittedName>
        <fullName evidence="1">5947_t:CDS:1</fullName>
    </submittedName>
</protein>
<gene>
    <name evidence="1" type="ORF">CPELLU_LOCUS14386</name>
</gene>
<evidence type="ECO:0000313" key="2">
    <source>
        <dbReference type="Proteomes" id="UP000789759"/>
    </source>
</evidence>